<evidence type="ECO:0000313" key="12">
    <source>
        <dbReference type="Proteomes" id="UP000198928"/>
    </source>
</evidence>
<dbReference type="AlphaFoldDB" id="A0A1I3U0D0"/>
<feature type="region of interest" description="Disordered" evidence="7">
    <location>
        <begin position="31"/>
        <end position="55"/>
    </location>
</feature>
<dbReference type="SUPFAM" id="SSF52279">
    <property type="entry name" value="Beta-D-glucan exohydrolase, C-terminal domain"/>
    <property type="match status" value="1"/>
</dbReference>
<dbReference type="SUPFAM" id="SSF51445">
    <property type="entry name" value="(Trans)glycosidases"/>
    <property type="match status" value="1"/>
</dbReference>
<feature type="signal peptide" evidence="8">
    <location>
        <begin position="1"/>
        <end position="36"/>
    </location>
</feature>
<evidence type="ECO:0000313" key="11">
    <source>
        <dbReference type="EMBL" id="SFJ76183.1"/>
    </source>
</evidence>
<comment type="similarity">
    <text evidence="2 6">Belongs to the glycosyl hydrolase 3 family.</text>
</comment>
<evidence type="ECO:0000256" key="4">
    <source>
        <dbReference type="ARBA" id="ARBA00022801"/>
    </source>
</evidence>
<comment type="catalytic activity">
    <reaction evidence="1">
        <text>Hydrolysis of terminal non-reducing N-acetyl-D-hexosamine residues in N-acetyl-beta-D-hexosaminides.</text>
        <dbReference type="EC" id="3.2.1.52"/>
    </reaction>
</comment>
<dbReference type="Pfam" id="PF01915">
    <property type="entry name" value="Glyco_hydro_3_C"/>
    <property type="match status" value="1"/>
</dbReference>
<dbReference type="InterPro" id="IPR006311">
    <property type="entry name" value="TAT_signal"/>
</dbReference>
<reference evidence="12" key="1">
    <citation type="submission" date="2016-10" db="EMBL/GenBank/DDBJ databases">
        <authorList>
            <person name="Varghese N."/>
            <person name="Submissions S."/>
        </authorList>
    </citation>
    <scope>NUCLEOTIDE SEQUENCE [LARGE SCALE GENOMIC DNA]</scope>
    <source>
        <strain evidence="12">PL19</strain>
    </source>
</reference>
<name>A0A1I3U0D0_9ACTN</name>
<accession>A0A1I3U0D0</accession>
<dbReference type="RefSeq" id="WP_093846720.1">
    <property type="nucleotide sequence ID" value="NZ_FOSG01000001.1"/>
</dbReference>
<dbReference type="Gene3D" id="3.40.50.1700">
    <property type="entry name" value="Glycoside hydrolase family 3 C-terminal domain"/>
    <property type="match status" value="1"/>
</dbReference>
<dbReference type="GO" id="GO:0005975">
    <property type="term" value="P:carbohydrate metabolic process"/>
    <property type="evidence" value="ECO:0007669"/>
    <property type="project" value="InterPro"/>
</dbReference>
<dbReference type="PROSITE" id="PS00775">
    <property type="entry name" value="GLYCOSYL_HYDROL_F3"/>
    <property type="match status" value="1"/>
</dbReference>
<dbReference type="GO" id="GO:0009254">
    <property type="term" value="P:peptidoglycan turnover"/>
    <property type="evidence" value="ECO:0007669"/>
    <property type="project" value="TreeGrafter"/>
</dbReference>
<keyword evidence="12" id="KW-1185">Reference proteome</keyword>
<dbReference type="InterPro" id="IPR050226">
    <property type="entry name" value="NagZ_Beta-hexosaminidase"/>
</dbReference>
<dbReference type="InterPro" id="IPR036962">
    <property type="entry name" value="Glyco_hydro_3_N_sf"/>
</dbReference>
<evidence type="ECO:0000256" key="2">
    <source>
        <dbReference type="ARBA" id="ARBA00005336"/>
    </source>
</evidence>
<dbReference type="GO" id="GO:0004563">
    <property type="term" value="F:beta-N-acetylhexosaminidase activity"/>
    <property type="evidence" value="ECO:0007669"/>
    <property type="project" value="UniProtKB-EC"/>
</dbReference>
<sequence>MQQPATPSRRQALATGLFGVTAALTASAALSSPANAGTGPAAGRTAASGGGDRARTRARARALVRRMSLEDKVGQLFVVEVYGQAADTASAGNRTLYGVDTPAEVIAKYRPGGVIYFDARRGPDNVRDPLQTARLSNGLQRAARRAGARVPLLVSIDQEGGSVVYRLTDPATLLPGNMALAAGRSTADTRRSAEIIGLELAAVGVNQNYAPVADVNVNPENPVIGVRSFGSDPALCASLVDASVSGYHRGRIASAAKHFPGHGDTDTDSHTGLPRIDHTREELEGIDLPPFRAAIARGVDTIMTAHIVVPALDPSGVPATMSQPIVTGLLREEMGFEGLIVTDALDMQGASGQFPPDVAPVRALMAGCDQLVLAPKLDTAYDAVLEAVRGGEIPVSRLDASVERILAHKLRRDLFRHPYVDEQHAVRTVGAERHRADAQAITDRTVTLVRNEGSLLPLPSGARSVLVTGWGVGTTRALADAVAERPGQSATVLETGAIPSADRITEAAGAAAGHGLVIVSVNAAAAGSEKGAAQARLVQALMDTGTPVVAVAVRNPYDIRRFPGVPAYLATYSYGAPSLQAAVRTAYGDLSPAGRLPVAVPDADSTGTLYPFGHGLTY</sequence>
<evidence type="ECO:0000256" key="1">
    <source>
        <dbReference type="ARBA" id="ARBA00001231"/>
    </source>
</evidence>
<evidence type="ECO:0000259" key="10">
    <source>
        <dbReference type="Pfam" id="PF01915"/>
    </source>
</evidence>
<dbReference type="InterPro" id="IPR002772">
    <property type="entry name" value="Glyco_hydro_3_C"/>
</dbReference>
<feature type="chain" id="PRO_5039470630" description="beta-N-acetylhexosaminidase" evidence="8">
    <location>
        <begin position="37"/>
        <end position="618"/>
    </location>
</feature>
<evidence type="ECO:0000256" key="7">
    <source>
        <dbReference type="SAM" id="MobiDB-lite"/>
    </source>
</evidence>
<dbReference type="InterPro" id="IPR017853">
    <property type="entry name" value="GH"/>
</dbReference>
<feature type="compositionally biased region" description="Low complexity" evidence="7">
    <location>
        <begin position="31"/>
        <end position="47"/>
    </location>
</feature>
<evidence type="ECO:0000256" key="8">
    <source>
        <dbReference type="SAM" id="SignalP"/>
    </source>
</evidence>
<keyword evidence="8" id="KW-0732">Signal</keyword>
<dbReference type="InterPro" id="IPR001764">
    <property type="entry name" value="Glyco_hydro_3_N"/>
</dbReference>
<keyword evidence="5 6" id="KW-0326">Glycosidase</keyword>
<dbReference type="InterPro" id="IPR036881">
    <property type="entry name" value="Glyco_hydro_3_C_sf"/>
</dbReference>
<dbReference type="FunFam" id="3.20.20.300:FF:000014">
    <property type="entry name" value="Beta-hexosaminidase, lipoprotein"/>
    <property type="match status" value="1"/>
</dbReference>
<evidence type="ECO:0000256" key="3">
    <source>
        <dbReference type="ARBA" id="ARBA00012663"/>
    </source>
</evidence>
<feature type="domain" description="Glycoside hydrolase family 3 C-terminal" evidence="10">
    <location>
        <begin position="446"/>
        <end position="618"/>
    </location>
</feature>
<feature type="domain" description="Glycoside hydrolase family 3 N-terminal" evidence="9">
    <location>
        <begin position="69"/>
        <end position="406"/>
    </location>
</feature>
<evidence type="ECO:0000256" key="5">
    <source>
        <dbReference type="ARBA" id="ARBA00023295"/>
    </source>
</evidence>
<keyword evidence="4 6" id="KW-0378">Hydrolase</keyword>
<dbReference type="InterPro" id="IPR019800">
    <property type="entry name" value="Glyco_hydro_3_AS"/>
</dbReference>
<evidence type="ECO:0000256" key="6">
    <source>
        <dbReference type="RuleBase" id="RU361161"/>
    </source>
</evidence>
<dbReference type="Pfam" id="PF00933">
    <property type="entry name" value="Glyco_hydro_3"/>
    <property type="match status" value="1"/>
</dbReference>
<organism evidence="11 12">
    <name type="scientific">Streptomyces pini</name>
    <dbReference type="NCBI Taxonomy" id="1520580"/>
    <lineage>
        <taxon>Bacteria</taxon>
        <taxon>Bacillati</taxon>
        <taxon>Actinomycetota</taxon>
        <taxon>Actinomycetes</taxon>
        <taxon>Kitasatosporales</taxon>
        <taxon>Streptomycetaceae</taxon>
        <taxon>Streptomyces</taxon>
    </lineage>
</organism>
<evidence type="ECO:0000259" key="9">
    <source>
        <dbReference type="Pfam" id="PF00933"/>
    </source>
</evidence>
<dbReference type="PROSITE" id="PS51318">
    <property type="entry name" value="TAT"/>
    <property type="match status" value="1"/>
</dbReference>
<dbReference type="Gene3D" id="3.20.20.300">
    <property type="entry name" value="Glycoside hydrolase, family 3, N-terminal domain"/>
    <property type="match status" value="1"/>
</dbReference>
<dbReference type="PANTHER" id="PTHR30480">
    <property type="entry name" value="BETA-HEXOSAMINIDASE-RELATED"/>
    <property type="match status" value="1"/>
</dbReference>
<dbReference type="EC" id="3.2.1.52" evidence="3"/>
<dbReference type="EMBL" id="FOSG01000001">
    <property type="protein sequence ID" value="SFJ76183.1"/>
    <property type="molecule type" value="Genomic_DNA"/>
</dbReference>
<dbReference type="PANTHER" id="PTHR30480:SF13">
    <property type="entry name" value="BETA-HEXOSAMINIDASE"/>
    <property type="match status" value="1"/>
</dbReference>
<dbReference type="Proteomes" id="UP000198928">
    <property type="component" value="Unassembled WGS sequence"/>
</dbReference>
<gene>
    <name evidence="11" type="ORF">SAMN05192584_101190</name>
</gene>
<proteinExistence type="inferred from homology"/>
<dbReference type="OrthoDB" id="9805821at2"/>
<protein>
    <recommendedName>
        <fullName evidence="3">beta-N-acetylhexosaminidase</fullName>
        <ecNumber evidence="3">3.2.1.52</ecNumber>
    </recommendedName>
</protein>